<keyword evidence="2" id="KW-1185">Reference proteome</keyword>
<dbReference type="AlphaFoldDB" id="A0A1I3B6V9"/>
<accession>A0A1I3B6V9</accession>
<organism evidence="1 2">
    <name type="scientific">Halorubrum aquaticum</name>
    <dbReference type="NCBI Taxonomy" id="387340"/>
    <lineage>
        <taxon>Archaea</taxon>
        <taxon>Methanobacteriati</taxon>
        <taxon>Methanobacteriota</taxon>
        <taxon>Stenosarchaea group</taxon>
        <taxon>Halobacteria</taxon>
        <taxon>Halobacteriales</taxon>
        <taxon>Haloferacaceae</taxon>
        <taxon>Halorubrum</taxon>
    </lineage>
</organism>
<evidence type="ECO:0000313" key="1">
    <source>
        <dbReference type="EMBL" id="SFH58014.1"/>
    </source>
</evidence>
<name>A0A1I3B6V9_9EURY</name>
<proteinExistence type="predicted"/>
<evidence type="ECO:0008006" key="3">
    <source>
        <dbReference type="Google" id="ProtNLM"/>
    </source>
</evidence>
<dbReference type="Proteomes" id="UP000323537">
    <property type="component" value="Unassembled WGS sequence"/>
</dbReference>
<dbReference type="RefSeq" id="WP_394349709.1">
    <property type="nucleotide sequence ID" value="NZ_BAAADP010000002.1"/>
</dbReference>
<reference evidence="1 2" key="1">
    <citation type="submission" date="2016-10" db="EMBL/GenBank/DDBJ databases">
        <authorList>
            <person name="Varghese N."/>
            <person name="Submissions S."/>
        </authorList>
    </citation>
    <scope>NUCLEOTIDE SEQUENCE [LARGE SCALE GENOMIC DNA]</scope>
    <source>
        <strain evidence="1 2">CGMCC 1.6377</strain>
    </source>
</reference>
<evidence type="ECO:0000313" key="2">
    <source>
        <dbReference type="Proteomes" id="UP000323537"/>
    </source>
</evidence>
<sequence length="54" mass="5847">MIAAERAGLESVFLRREHNASLELGVEPTVEIGGLHDLVDVLASVETTDDGRTR</sequence>
<gene>
    <name evidence="1" type="ORF">SAMN04488066_11022</name>
</gene>
<dbReference type="EMBL" id="FOPZ01000010">
    <property type="protein sequence ID" value="SFH58014.1"/>
    <property type="molecule type" value="Genomic_DNA"/>
</dbReference>
<protein>
    <recommendedName>
        <fullName evidence="3">Haloacid dehalogenase-like hydrolase</fullName>
    </recommendedName>
</protein>